<accession>A0A485NP86</accession>
<protein>
    <submittedName>
        <fullName evidence="2">Uncharacterized protein</fullName>
    </submittedName>
</protein>
<proteinExistence type="predicted"/>
<feature type="non-terminal residue" evidence="2">
    <location>
        <position position="123"/>
    </location>
</feature>
<name>A0A485NP86_LYNPA</name>
<organism evidence="2 3">
    <name type="scientific">Lynx pardinus</name>
    <name type="common">Iberian lynx</name>
    <name type="synonym">Felis pardina</name>
    <dbReference type="NCBI Taxonomy" id="191816"/>
    <lineage>
        <taxon>Eukaryota</taxon>
        <taxon>Metazoa</taxon>
        <taxon>Chordata</taxon>
        <taxon>Craniata</taxon>
        <taxon>Vertebrata</taxon>
        <taxon>Euteleostomi</taxon>
        <taxon>Mammalia</taxon>
        <taxon>Eutheria</taxon>
        <taxon>Laurasiatheria</taxon>
        <taxon>Carnivora</taxon>
        <taxon>Feliformia</taxon>
        <taxon>Felidae</taxon>
        <taxon>Felinae</taxon>
        <taxon>Lynx</taxon>
    </lineage>
</organism>
<keyword evidence="3" id="KW-1185">Reference proteome</keyword>
<evidence type="ECO:0000313" key="3">
    <source>
        <dbReference type="Proteomes" id="UP000386466"/>
    </source>
</evidence>
<gene>
    <name evidence="2" type="ORF">LYPA_23C022138</name>
</gene>
<evidence type="ECO:0000256" key="1">
    <source>
        <dbReference type="SAM" id="MobiDB-lite"/>
    </source>
</evidence>
<sequence length="123" mass="13525">MAERWPNVSCAQERLLDPAGAGAPRLRPGARPPQKKFSRQRSSSFSGIMENRNTHLAPAFTLNDLVPAPANVAAFWGLPGPGGFNSLHQMSFRQWNRFSRCGQRTSRTPLCSRGLALPTRALP</sequence>
<feature type="region of interest" description="Disordered" evidence="1">
    <location>
        <begin position="14"/>
        <end position="50"/>
    </location>
</feature>
<reference evidence="2 3" key="1">
    <citation type="submission" date="2019-01" db="EMBL/GenBank/DDBJ databases">
        <authorList>
            <person name="Alioto T."/>
            <person name="Alioto T."/>
        </authorList>
    </citation>
    <scope>NUCLEOTIDE SEQUENCE [LARGE SCALE GENOMIC DNA]</scope>
</reference>
<evidence type="ECO:0000313" key="2">
    <source>
        <dbReference type="EMBL" id="VFV33904.1"/>
    </source>
</evidence>
<feature type="compositionally biased region" description="Low complexity" evidence="1">
    <location>
        <begin position="18"/>
        <end position="29"/>
    </location>
</feature>
<dbReference type="EMBL" id="CAAGRJ010018875">
    <property type="protein sequence ID" value="VFV33904.1"/>
    <property type="molecule type" value="Genomic_DNA"/>
</dbReference>
<dbReference type="Proteomes" id="UP000386466">
    <property type="component" value="Unassembled WGS sequence"/>
</dbReference>
<dbReference type="AlphaFoldDB" id="A0A485NP86"/>